<dbReference type="GO" id="GO:0007173">
    <property type="term" value="P:epidermal growth factor receptor signaling pathway"/>
    <property type="evidence" value="ECO:0007669"/>
    <property type="project" value="TreeGrafter"/>
</dbReference>
<organism evidence="10 11">
    <name type="scientific">Patiria miniata</name>
    <name type="common">Bat star</name>
    <name type="synonym">Asterina miniata</name>
    <dbReference type="NCBI Taxonomy" id="46514"/>
    <lineage>
        <taxon>Eukaryota</taxon>
        <taxon>Metazoa</taxon>
        <taxon>Echinodermata</taxon>
        <taxon>Eleutherozoa</taxon>
        <taxon>Asterozoa</taxon>
        <taxon>Asteroidea</taxon>
        <taxon>Valvatacea</taxon>
        <taxon>Valvatida</taxon>
        <taxon>Asterinidae</taxon>
        <taxon>Patiria</taxon>
    </lineage>
</organism>
<evidence type="ECO:0000256" key="1">
    <source>
        <dbReference type="ARBA" id="ARBA00004613"/>
    </source>
</evidence>
<dbReference type="CDD" id="cd00054">
    <property type="entry name" value="EGF_CA"/>
    <property type="match status" value="1"/>
</dbReference>
<dbReference type="AlphaFoldDB" id="A0A913Z4Y0"/>
<dbReference type="PROSITE" id="PS00022">
    <property type="entry name" value="EGF_1"/>
    <property type="match status" value="1"/>
</dbReference>
<dbReference type="GO" id="GO:0005576">
    <property type="term" value="C:extracellular region"/>
    <property type="evidence" value="ECO:0007669"/>
    <property type="project" value="UniProtKB-SubCell"/>
</dbReference>
<dbReference type="PANTHER" id="PTHR10740:SF14">
    <property type="entry name" value="EGF-LIKE DOMAIN-CONTAINING PROTEIN"/>
    <property type="match status" value="1"/>
</dbReference>
<keyword evidence="8" id="KW-0472">Membrane</keyword>
<proteinExistence type="predicted"/>
<evidence type="ECO:0000256" key="8">
    <source>
        <dbReference type="SAM" id="Phobius"/>
    </source>
</evidence>
<dbReference type="SUPFAM" id="SSF57196">
    <property type="entry name" value="EGF/Laminin"/>
    <property type="match status" value="1"/>
</dbReference>
<keyword evidence="8" id="KW-0812">Transmembrane</keyword>
<dbReference type="EnsemblMetazoa" id="XM_038190138.1">
    <property type="protein sequence ID" value="XP_038046066.1"/>
    <property type="gene ID" value="LOC119720466"/>
</dbReference>
<evidence type="ECO:0000313" key="11">
    <source>
        <dbReference type="Proteomes" id="UP000887568"/>
    </source>
</evidence>
<feature type="transmembrane region" description="Helical" evidence="8">
    <location>
        <begin position="165"/>
        <end position="189"/>
    </location>
</feature>
<dbReference type="Gene3D" id="2.10.25.10">
    <property type="entry name" value="Laminin"/>
    <property type="match status" value="1"/>
</dbReference>
<comment type="caution">
    <text evidence="6">Lacks conserved residue(s) required for the propagation of feature annotation.</text>
</comment>
<evidence type="ECO:0000313" key="10">
    <source>
        <dbReference type="EnsemblMetazoa" id="XP_038046066.1"/>
    </source>
</evidence>
<feature type="region of interest" description="Disordered" evidence="7">
    <location>
        <begin position="141"/>
        <end position="160"/>
    </location>
</feature>
<feature type="disulfide bond" evidence="6">
    <location>
        <begin position="129"/>
        <end position="138"/>
    </location>
</feature>
<dbReference type="PANTHER" id="PTHR10740">
    <property type="entry name" value="TRANSFORMING GROWTH FACTOR ALPHA"/>
    <property type="match status" value="1"/>
</dbReference>
<evidence type="ECO:0000256" key="5">
    <source>
        <dbReference type="ARBA" id="ARBA00023157"/>
    </source>
</evidence>
<dbReference type="Proteomes" id="UP000887568">
    <property type="component" value="Unplaced"/>
</dbReference>
<evidence type="ECO:0000256" key="3">
    <source>
        <dbReference type="ARBA" id="ARBA00022536"/>
    </source>
</evidence>
<evidence type="ECO:0000256" key="4">
    <source>
        <dbReference type="ARBA" id="ARBA00022729"/>
    </source>
</evidence>
<evidence type="ECO:0000259" key="9">
    <source>
        <dbReference type="PROSITE" id="PS50026"/>
    </source>
</evidence>
<dbReference type="PROSITE" id="PS50026">
    <property type="entry name" value="EGF_3"/>
    <property type="match status" value="1"/>
</dbReference>
<dbReference type="SMART" id="SM00181">
    <property type="entry name" value="EGF"/>
    <property type="match status" value="1"/>
</dbReference>
<keyword evidence="8" id="KW-1133">Transmembrane helix</keyword>
<keyword evidence="11" id="KW-1185">Reference proteome</keyword>
<feature type="domain" description="EGF-like" evidence="9">
    <location>
        <begin position="101"/>
        <end position="139"/>
    </location>
</feature>
<dbReference type="GO" id="GO:0008284">
    <property type="term" value="P:positive regulation of cell population proliferation"/>
    <property type="evidence" value="ECO:0007669"/>
    <property type="project" value="TreeGrafter"/>
</dbReference>
<keyword evidence="5 6" id="KW-1015">Disulfide bond</keyword>
<dbReference type="Pfam" id="PF00008">
    <property type="entry name" value="EGF"/>
    <property type="match status" value="1"/>
</dbReference>
<dbReference type="GeneID" id="119720466"/>
<dbReference type="GO" id="GO:0045840">
    <property type="term" value="P:positive regulation of mitotic nuclear division"/>
    <property type="evidence" value="ECO:0007669"/>
    <property type="project" value="TreeGrafter"/>
</dbReference>
<reference evidence="10" key="1">
    <citation type="submission" date="2022-11" db="UniProtKB">
        <authorList>
            <consortium name="EnsemblMetazoa"/>
        </authorList>
    </citation>
    <scope>IDENTIFICATION</scope>
</reference>
<evidence type="ECO:0000256" key="2">
    <source>
        <dbReference type="ARBA" id="ARBA00022525"/>
    </source>
</evidence>
<dbReference type="InterPro" id="IPR000742">
    <property type="entry name" value="EGF"/>
</dbReference>
<evidence type="ECO:0000256" key="7">
    <source>
        <dbReference type="SAM" id="MobiDB-lite"/>
    </source>
</evidence>
<feature type="compositionally biased region" description="Low complexity" evidence="7">
    <location>
        <begin position="142"/>
        <end position="156"/>
    </location>
</feature>
<keyword evidence="4" id="KW-0732">Signal</keyword>
<feature type="disulfide bond" evidence="6">
    <location>
        <begin position="110"/>
        <end position="127"/>
    </location>
</feature>
<dbReference type="RefSeq" id="XP_038046066.1">
    <property type="nucleotide sequence ID" value="XM_038190138.1"/>
</dbReference>
<accession>A0A913Z4Y0</accession>
<keyword evidence="3 6" id="KW-0245">EGF-like domain</keyword>
<keyword evidence="2" id="KW-0964">Secreted</keyword>
<protein>
    <recommendedName>
        <fullName evidence="9">EGF-like domain-containing protein</fullName>
    </recommendedName>
</protein>
<comment type="subcellular location">
    <subcellularLocation>
        <location evidence="1">Secreted</location>
    </subcellularLocation>
</comment>
<name>A0A913Z4Y0_PATMI</name>
<evidence type="ECO:0000256" key="6">
    <source>
        <dbReference type="PROSITE-ProRule" id="PRU00076"/>
    </source>
</evidence>
<sequence>MQTVLDMVWKLCRECAFIANRIPDVIIIKLRGYRSTDRVTAVTVLSLEEGSVVAQTALAFKGQEPSVDVISNVIAANDTLNDGFEDIGLVPDSVSYTNTSLLSDCTQDGCMNGGTCESSGFSPQPTCSCPASFTGERCETAVTTSPPDLTTETPTTEGGGGVSPLATVLIIVGCVVLLLVIVGIVIWCCMRRKYLIKSEIYHQSSRRLQASREPIDFEDRRDRSLSSDESDSVAGCSEEERRINRLAHVMSRSPFLHAMQSNSEFIRPYMVSGNEALERYREEEARH</sequence>